<accession>A0A6N3G563</accession>
<dbReference type="EMBL" id="CACRUT010000023">
    <property type="protein sequence ID" value="VYU59838.1"/>
    <property type="molecule type" value="Genomic_DNA"/>
</dbReference>
<evidence type="ECO:0000313" key="1">
    <source>
        <dbReference type="EMBL" id="VYU59838.1"/>
    </source>
</evidence>
<protein>
    <submittedName>
        <fullName evidence="1">Uncharacterized protein</fullName>
    </submittedName>
</protein>
<gene>
    <name evidence="1" type="ORF">PCLFYP37_00413</name>
</gene>
<reference evidence="1" key="1">
    <citation type="submission" date="2019-11" db="EMBL/GenBank/DDBJ databases">
        <authorList>
            <person name="Feng L."/>
        </authorList>
    </citation>
    <scope>NUCLEOTIDE SEQUENCE</scope>
    <source>
        <strain evidence="1">PclaraLFYP37</strain>
    </source>
</reference>
<dbReference type="AlphaFoldDB" id="A0A6N3G563"/>
<name>A0A6N3G563_9BACT</name>
<organism evidence="1">
    <name type="scientific">Paraprevotella clara</name>
    <dbReference type="NCBI Taxonomy" id="454154"/>
    <lineage>
        <taxon>Bacteria</taxon>
        <taxon>Pseudomonadati</taxon>
        <taxon>Bacteroidota</taxon>
        <taxon>Bacteroidia</taxon>
        <taxon>Bacteroidales</taxon>
        <taxon>Prevotellaceae</taxon>
        <taxon>Paraprevotella</taxon>
    </lineage>
</organism>
<proteinExistence type="predicted"/>
<dbReference type="RefSeq" id="WP_302978043.1">
    <property type="nucleotide sequence ID" value="NZ_CACRUT010000023.1"/>
</dbReference>
<sequence>MNRIFLLFPIVRDGEECFHPYLKAYNYKNSEELSSFMEQLFRALSIIDHEKYSGYFDNKVLVPFYRSIERGMGKEAAILLMEHLNDWADYQQMENYVPTDINVNGVDLKGGDILDAFMQCDMEKGAIIDLNALCVNLKSLKISARNGGITEKSFLPCDEKTLYDWFVVNREPQRVLDLNYRKHGLFAKEGHRGVISPLTYNYDEASVFLRKAVCGKGENKRLVFWLKKEHKILIFFNENLSSNPTYHAYEIDDDQQKELAKLSTGTKKKMERISTW</sequence>